<evidence type="ECO:0000256" key="2">
    <source>
        <dbReference type="ARBA" id="ARBA00005811"/>
    </source>
</evidence>
<keyword evidence="4 7" id="KW-0812">Transmembrane</keyword>
<dbReference type="Proteomes" id="UP000678374">
    <property type="component" value="Unassembled WGS sequence"/>
</dbReference>
<dbReference type="Pfam" id="PF02472">
    <property type="entry name" value="ExbD"/>
    <property type="match status" value="1"/>
</dbReference>
<gene>
    <name evidence="9" type="ORF">KAK06_12425</name>
</gene>
<dbReference type="RefSeq" id="WP_210802429.1">
    <property type="nucleotide sequence ID" value="NZ_JAGQDE010000010.1"/>
</dbReference>
<comment type="caution">
    <text evidence="9">The sequence shown here is derived from an EMBL/GenBank/DDBJ whole genome shotgun (WGS) entry which is preliminary data.</text>
</comment>
<dbReference type="PANTHER" id="PTHR30558">
    <property type="entry name" value="EXBD MEMBRANE COMPONENT OF PMF-DRIVEN MACROMOLECULE IMPORT SYSTEM"/>
    <property type="match status" value="1"/>
</dbReference>
<feature type="transmembrane region" description="Helical" evidence="8">
    <location>
        <begin position="24"/>
        <end position="42"/>
    </location>
</feature>
<sequence length="143" mass="15540">MAMSVGSAEDGEEQMNSSINTTPLVDVMLVLLIIFLITVPAITQSIQLSLPKERNVVTVTKPENILLGVSRDGDVYWNTKLMPDNQALVEALKKESVKEPQPEVHIRGDEGVRYESIGKLIVACQRAGIAKVAFVTEPPPNGS</sequence>
<keyword evidence="7" id="KW-0653">Protein transport</keyword>
<dbReference type="PANTHER" id="PTHR30558:SF7">
    <property type="entry name" value="TOL-PAL SYSTEM PROTEIN TOLR"/>
    <property type="match status" value="1"/>
</dbReference>
<evidence type="ECO:0000256" key="7">
    <source>
        <dbReference type="RuleBase" id="RU003879"/>
    </source>
</evidence>
<dbReference type="EMBL" id="JAGQDE010000010">
    <property type="protein sequence ID" value="MBQ0959748.1"/>
    <property type="molecule type" value="Genomic_DNA"/>
</dbReference>
<keyword evidence="6 8" id="KW-0472">Membrane</keyword>
<dbReference type="Gene3D" id="3.30.420.270">
    <property type="match status" value="1"/>
</dbReference>
<evidence type="ECO:0000313" key="10">
    <source>
        <dbReference type="Proteomes" id="UP000678374"/>
    </source>
</evidence>
<keyword evidence="7" id="KW-0813">Transport</keyword>
<name>A0A940YGF7_9BURK</name>
<evidence type="ECO:0000256" key="6">
    <source>
        <dbReference type="ARBA" id="ARBA00023136"/>
    </source>
</evidence>
<protein>
    <submittedName>
        <fullName evidence="9">Biopolymer transporter ExbD</fullName>
    </submittedName>
</protein>
<keyword evidence="3" id="KW-1003">Cell membrane</keyword>
<reference evidence="9" key="1">
    <citation type="submission" date="2021-04" db="EMBL/GenBank/DDBJ databases">
        <title>The genome sequence of Ideonella sp. 4Y11.</title>
        <authorList>
            <person name="Liu Y."/>
        </authorList>
    </citation>
    <scope>NUCLEOTIDE SEQUENCE</scope>
    <source>
        <strain evidence="9">4Y11</strain>
    </source>
</reference>
<evidence type="ECO:0000313" key="9">
    <source>
        <dbReference type="EMBL" id="MBQ0959748.1"/>
    </source>
</evidence>
<dbReference type="GO" id="GO:0005886">
    <property type="term" value="C:plasma membrane"/>
    <property type="evidence" value="ECO:0007669"/>
    <property type="project" value="UniProtKB-SubCell"/>
</dbReference>
<accession>A0A940YGF7</accession>
<keyword evidence="10" id="KW-1185">Reference proteome</keyword>
<dbReference type="GO" id="GO:0015031">
    <property type="term" value="P:protein transport"/>
    <property type="evidence" value="ECO:0007669"/>
    <property type="project" value="UniProtKB-KW"/>
</dbReference>
<evidence type="ECO:0000256" key="1">
    <source>
        <dbReference type="ARBA" id="ARBA00004162"/>
    </source>
</evidence>
<keyword evidence="5 8" id="KW-1133">Transmembrane helix</keyword>
<dbReference type="AlphaFoldDB" id="A0A940YGF7"/>
<evidence type="ECO:0000256" key="3">
    <source>
        <dbReference type="ARBA" id="ARBA00022475"/>
    </source>
</evidence>
<evidence type="ECO:0000256" key="8">
    <source>
        <dbReference type="SAM" id="Phobius"/>
    </source>
</evidence>
<proteinExistence type="inferred from homology"/>
<evidence type="ECO:0000256" key="5">
    <source>
        <dbReference type="ARBA" id="ARBA00022989"/>
    </source>
</evidence>
<dbReference type="InterPro" id="IPR003400">
    <property type="entry name" value="ExbD"/>
</dbReference>
<comment type="similarity">
    <text evidence="2 7">Belongs to the ExbD/TolR family.</text>
</comment>
<comment type="subcellular location">
    <subcellularLocation>
        <location evidence="1">Cell membrane</location>
        <topology evidence="1">Single-pass membrane protein</topology>
    </subcellularLocation>
    <subcellularLocation>
        <location evidence="7">Cell membrane</location>
        <topology evidence="7">Single-pass type II membrane protein</topology>
    </subcellularLocation>
</comment>
<organism evidence="9 10">
    <name type="scientific">Ideonella aquatica</name>
    <dbReference type="NCBI Taxonomy" id="2824119"/>
    <lineage>
        <taxon>Bacteria</taxon>
        <taxon>Pseudomonadati</taxon>
        <taxon>Pseudomonadota</taxon>
        <taxon>Betaproteobacteria</taxon>
        <taxon>Burkholderiales</taxon>
        <taxon>Sphaerotilaceae</taxon>
        <taxon>Ideonella</taxon>
    </lineage>
</organism>
<dbReference type="GO" id="GO:0022857">
    <property type="term" value="F:transmembrane transporter activity"/>
    <property type="evidence" value="ECO:0007669"/>
    <property type="project" value="InterPro"/>
</dbReference>
<evidence type="ECO:0000256" key="4">
    <source>
        <dbReference type="ARBA" id="ARBA00022692"/>
    </source>
</evidence>